<evidence type="ECO:0000313" key="4">
    <source>
        <dbReference type="EMBL" id="QIG42770.1"/>
    </source>
</evidence>
<dbReference type="InterPro" id="IPR002347">
    <property type="entry name" value="SDR_fam"/>
</dbReference>
<dbReference type="GO" id="GO:0016491">
    <property type="term" value="F:oxidoreductase activity"/>
    <property type="evidence" value="ECO:0007669"/>
    <property type="project" value="UniProtKB-KW"/>
</dbReference>
<dbReference type="PANTHER" id="PTHR43976:SF16">
    <property type="entry name" value="SHORT-CHAIN DEHYDROGENASE_REDUCTASE FAMILY PROTEIN"/>
    <property type="match status" value="1"/>
</dbReference>
<sequence length="275" mass="28772">MSRVWFITGAARGLGREVALHALAAGDDVVATSRAGDAGLADHGPGRLLEVALDVTDDRQVDAAVRAAVQRFDRIDVLVNSAGHGLLGAVEETSDDEVRAVFETNLFGLLAVTRAVLPGMRARRSGHVVNIGSMGGFAQVAGWGVYGATKFALEGVSEALQAELAPLGIRVTVVEPGGFRTGFLDAVRTAAVELDDYADSSGAVRRAVRTGSVQQAGDPARAAAALHTALMSPEPPFRLQLGADAVEMVEDKLDRVRAELERWRELAASTAGPPS</sequence>
<dbReference type="KEGG" id="nano:G5V58_08230"/>
<dbReference type="Proteomes" id="UP000502996">
    <property type="component" value="Chromosome"/>
</dbReference>
<name>A0A6G6WCK4_9ACTN</name>
<dbReference type="NCBIfam" id="NF004824">
    <property type="entry name" value="PRK06180.1"/>
    <property type="match status" value="1"/>
</dbReference>
<dbReference type="RefSeq" id="WP_165230944.1">
    <property type="nucleotide sequence ID" value="NZ_CP049257.1"/>
</dbReference>
<dbReference type="SUPFAM" id="SSF51735">
    <property type="entry name" value="NAD(P)-binding Rossmann-fold domains"/>
    <property type="match status" value="1"/>
</dbReference>
<dbReference type="Gene3D" id="3.40.50.720">
    <property type="entry name" value="NAD(P)-binding Rossmann-like Domain"/>
    <property type="match status" value="1"/>
</dbReference>
<dbReference type="PANTHER" id="PTHR43976">
    <property type="entry name" value="SHORT CHAIN DEHYDROGENASE"/>
    <property type="match status" value="1"/>
</dbReference>
<accession>A0A6G6WCK4</accession>
<dbReference type="CDD" id="cd05374">
    <property type="entry name" value="17beta-HSD-like_SDR_c"/>
    <property type="match status" value="1"/>
</dbReference>
<dbReference type="EMBL" id="CP049257">
    <property type="protein sequence ID" value="QIG42770.1"/>
    <property type="molecule type" value="Genomic_DNA"/>
</dbReference>
<dbReference type="PRINTS" id="PR00081">
    <property type="entry name" value="GDHRDH"/>
</dbReference>
<keyword evidence="2" id="KW-0560">Oxidoreductase</keyword>
<dbReference type="InterPro" id="IPR036291">
    <property type="entry name" value="NAD(P)-bd_dom_sf"/>
</dbReference>
<gene>
    <name evidence="4" type="ORF">G5V58_08230</name>
</gene>
<organism evidence="4 5">
    <name type="scientific">Nocardioides anomalus</name>
    <dbReference type="NCBI Taxonomy" id="2712223"/>
    <lineage>
        <taxon>Bacteria</taxon>
        <taxon>Bacillati</taxon>
        <taxon>Actinomycetota</taxon>
        <taxon>Actinomycetes</taxon>
        <taxon>Propionibacteriales</taxon>
        <taxon>Nocardioidaceae</taxon>
        <taxon>Nocardioides</taxon>
    </lineage>
</organism>
<evidence type="ECO:0000256" key="1">
    <source>
        <dbReference type="ARBA" id="ARBA00006484"/>
    </source>
</evidence>
<dbReference type="PRINTS" id="PR00080">
    <property type="entry name" value="SDRFAMILY"/>
</dbReference>
<dbReference type="Pfam" id="PF00106">
    <property type="entry name" value="adh_short"/>
    <property type="match status" value="1"/>
</dbReference>
<comment type="similarity">
    <text evidence="1 3">Belongs to the short-chain dehydrogenases/reductases (SDR) family.</text>
</comment>
<dbReference type="PROSITE" id="PS00061">
    <property type="entry name" value="ADH_SHORT"/>
    <property type="match status" value="1"/>
</dbReference>
<protein>
    <submittedName>
        <fullName evidence="4">SDR family NAD(P)-dependent oxidoreductase</fullName>
    </submittedName>
</protein>
<evidence type="ECO:0000313" key="5">
    <source>
        <dbReference type="Proteomes" id="UP000502996"/>
    </source>
</evidence>
<dbReference type="AlphaFoldDB" id="A0A6G6WCK4"/>
<evidence type="ECO:0000256" key="2">
    <source>
        <dbReference type="ARBA" id="ARBA00023002"/>
    </source>
</evidence>
<proteinExistence type="inferred from homology"/>
<dbReference type="InterPro" id="IPR020904">
    <property type="entry name" value="Sc_DH/Rdtase_CS"/>
</dbReference>
<evidence type="ECO:0000256" key="3">
    <source>
        <dbReference type="RuleBase" id="RU000363"/>
    </source>
</evidence>
<dbReference type="InterPro" id="IPR051911">
    <property type="entry name" value="SDR_oxidoreductase"/>
</dbReference>
<reference evidence="4 5" key="1">
    <citation type="submission" date="2020-02" db="EMBL/GenBank/DDBJ databases">
        <title>Full genome sequence of Nocardioides sp. R-3366.</title>
        <authorList>
            <person name="Im W.-T."/>
        </authorList>
    </citation>
    <scope>NUCLEOTIDE SEQUENCE [LARGE SCALE GENOMIC DNA]</scope>
    <source>
        <strain evidence="4 5">R-3366</strain>
    </source>
</reference>
<keyword evidence="5" id="KW-1185">Reference proteome</keyword>